<sequence>MRIANLAGRLALLTGEGGDGSGAGGAVDVSVGGFDSDPAALFDQWDALLRWSAGVDPATAVPYKESDLRAPVPEPRQIFAVALNYRPHTAEAGYEEPAEPLVFTKFPSCLTGPYDTVDLPPGHVDWELEMVAVIGRDAYRVPEGDGWDPVVALTVGQDLSERIVQLAGRPAQFSLGKSFPGFGPVGPALVGVDEPADRDDLELTCELNGERVQHDRTSNMIFPVPRLVAHLSAICPLRPGDLIFTGTPAGVGNRRTPQRFIGPGDTLVSRIGGLGEMRHTFRSAP</sequence>
<organism evidence="4 5">
    <name type="scientific">Streptomyces dioscori</name>
    <dbReference type="NCBI Taxonomy" id="2109333"/>
    <lineage>
        <taxon>Bacteria</taxon>
        <taxon>Bacillati</taxon>
        <taxon>Actinomycetota</taxon>
        <taxon>Actinomycetes</taxon>
        <taxon>Kitasatosporales</taxon>
        <taxon>Streptomycetaceae</taxon>
        <taxon>Streptomyces</taxon>
        <taxon>Streptomyces aurantiacus group</taxon>
    </lineage>
</organism>
<dbReference type="InterPro" id="IPR036663">
    <property type="entry name" value="Fumarylacetoacetase_C_sf"/>
</dbReference>
<dbReference type="GO" id="GO:0016787">
    <property type="term" value="F:hydrolase activity"/>
    <property type="evidence" value="ECO:0007669"/>
    <property type="project" value="UniProtKB-KW"/>
</dbReference>
<evidence type="ECO:0000259" key="3">
    <source>
        <dbReference type="Pfam" id="PF01557"/>
    </source>
</evidence>
<dbReference type="GO" id="GO:0044281">
    <property type="term" value="P:small molecule metabolic process"/>
    <property type="evidence" value="ECO:0007669"/>
    <property type="project" value="UniProtKB-ARBA"/>
</dbReference>
<dbReference type="Gene3D" id="3.90.850.10">
    <property type="entry name" value="Fumarylacetoacetase-like, C-terminal domain"/>
    <property type="match status" value="1"/>
</dbReference>
<dbReference type="InterPro" id="IPR051121">
    <property type="entry name" value="FAH"/>
</dbReference>
<comment type="caution">
    <text evidence="4">The sequence shown here is derived from an EMBL/GenBank/DDBJ whole genome shotgun (WGS) entry which is preliminary data.</text>
</comment>
<keyword evidence="5" id="KW-1185">Reference proteome</keyword>
<evidence type="ECO:0000313" key="4">
    <source>
        <dbReference type="EMBL" id="PSM44961.1"/>
    </source>
</evidence>
<dbReference type="SUPFAM" id="SSF56529">
    <property type="entry name" value="FAH"/>
    <property type="match status" value="1"/>
</dbReference>
<dbReference type="EMBL" id="PYBJ01000001">
    <property type="protein sequence ID" value="PSM44961.1"/>
    <property type="molecule type" value="Genomic_DNA"/>
</dbReference>
<dbReference type="RefSeq" id="WP_107014716.1">
    <property type="nucleotide sequence ID" value="NZ_KZ679038.1"/>
</dbReference>
<reference evidence="4 5" key="1">
    <citation type="submission" date="2018-03" db="EMBL/GenBank/DDBJ databases">
        <title>Streptomyces dioscori sp. nov., a novel endophytic actinobacterium isolated from bulbil of Dioscorea bulbifera L.</title>
        <authorList>
            <person name="Zhikuan W."/>
        </authorList>
    </citation>
    <scope>NUCLEOTIDE SEQUENCE [LARGE SCALE GENOMIC DNA]</scope>
    <source>
        <strain evidence="4 5">A217</strain>
    </source>
</reference>
<protein>
    <submittedName>
        <fullName evidence="4">Fumarylacetoacetate hydrolase</fullName>
    </submittedName>
</protein>
<evidence type="ECO:0000313" key="5">
    <source>
        <dbReference type="Proteomes" id="UP000240429"/>
    </source>
</evidence>
<comment type="similarity">
    <text evidence="1">Belongs to the FAH family.</text>
</comment>
<evidence type="ECO:0000256" key="2">
    <source>
        <dbReference type="ARBA" id="ARBA00022723"/>
    </source>
</evidence>
<dbReference type="AlphaFoldDB" id="A0A2P8QFD1"/>
<feature type="domain" description="Fumarylacetoacetase-like C-terminal" evidence="3">
    <location>
        <begin position="78"/>
        <end position="281"/>
    </location>
</feature>
<dbReference type="OrthoDB" id="9805307at2"/>
<dbReference type="PANTHER" id="PTHR42796">
    <property type="entry name" value="FUMARYLACETOACETATE HYDROLASE DOMAIN-CONTAINING PROTEIN 2A-RELATED"/>
    <property type="match status" value="1"/>
</dbReference>
<gene>
    <name evidence="4" type="ORF">C6Y14_02350</name>
</gene>
<accession>A0A2P8QFD1</accession>
<dbReference type="Proteomes" id="UP000240429">
    <property type="component" value="Unassembled WGS sequence"/>
</dbReference>
<proteinExistence type="inferred from homology"/>
<name>A0A2P8QFD1_9ACTN</name>
<keyword evidence="4" id="KW-0378">Hydrolase</keyword>
<evidence type="ECO:0000256" key="1">
    <source>
        <dbReference type="ARBA" id="ARBA00010211"/>
    </source>
</evidence>
<dbReference type="InterPro" id="IPR011234">
    <property type="entry name" value="Fumarylacetoacetase-like_C"/>
</dbReference>
<dbReference type="PANTHER" id="PTHR42796:SF4">
    <property type="entry name" value="FUMARYLACETOACETATE HYDROLASE DOMAIN-CONTAINING PROTEIN 2A"/>
    <property type="match status" value="1"/>
</dbReference>
<dbReference type="Pfam" id="PF01557">
    <property type="entry name" value="FAA_hydrolase"/>
    <property type="match status" value="1"/>
</dbReference>
<dbReference type="GO" id="GO:0046872">
    <property type="term" value="F:metal ion binding"/>
    <property type="evidence" value="ECO:0007669"/>
    <property type="project" value="UniProtKB-KW"/>
</dbReference>
<keyword evidence="2" id="KW-0479">Metal-binding</keyword>